<sequence length="363" mass="41277">MEREREQFFFFQLKMIFHVTNSQMSSSKGTEKVLDKLKDSVESGNYYEAHQMYRTVSRRYLKQKKYDHAIDLLFSGAQLLLTHKQTGSGGDLCLYMITAYNEAELPVSEESRARIIKLLEPYPSDVPSRKKFIDSAVSWSVNCGKNPSGDPELHHFIGELLWRDKKYSEAEPHFLAGTSNCNEAYGKMLAEWSDQDNPSKRGVYIARAVLQYLCLRSIRDAKLSFEKFISEVSSKDPSLKIGIVPYRPTLTGDFVDVTIYSLPLLNFLQFLILTVQRDASDLFINLRNKYKNDLSVEPTFDDLLNKIGEIFFGIRVQRQQFNMFQDLMNNFFSVAPSSGGGGGGGSQGSHARANSQNSQNELD</sequence>
<comment type="similarity">
    <text evidence="2">Belongs to the GET4 family.</text>
</comment>
<dbReference type="GO" id="GO:0045048">
    <property type="term" value="P:protein insertion into ER membrane"/>
    <property type="evidence" value="ECO:0007669"/>
    <property type="project" value="InterPro"/>
</dbReference>
<proteinExistence type="inferred from homology"/>
<dbReference type="FunFam" id="1.25.40.10:FF:000060">
    <property type="entry name" value="Golgi to ER traffic protein 4 homolog"/>
    <property type="match status" value="1"/>
</dbReference>
<gene>
    <name evidence="6" type="ORF">Glove_319g120</name>
</gene>
<dbReference type="PANTHER" id="PTHR12875:SF0">
    <property type="entry name" value="GOLGI TO ER TRAFFIC PROTEIN 4 HOMOLOG"/>
    <property type="match status" value="1"/>
</dbReference>
<comment type="subcellular location">
    <subcellularLocation>
        <location evidence="1">Cytoplasm</location>
        <location evidence="1">Cytosol</location>
    </subcellularLocation>
</comment>
<dbReference type="Proteomes" id="UP000266861">
    <property type="component" value="Unassembled WGS sequence"/>
</dbReference>
<keyword evidence="4" id="KW-0963">Cytoplasm</keyword>
<keyword evidence="7" id="KW-1185">Reference proteome</keyword>
<evidence type="ECO:0000256" key="1">
    <source>
        <dbReference type="ARBA" id="ARBA00004514"/>
    </source>
</evidence>
<evidence type="ECO:0000313" key="7">
    <source>
        <dbReference type="Proteomes" id="UP000266861"/>
    </source>
</evidence>
<name>A0A397HSZ5_9GLOM</name>
<dbReference type="Gene3D" id="1.25.40.10">
    <property type="entry name" value="Tetratricopeptide repeat domain"/>
    <property type="match status" value="1"/>
</dbReference>
<keyword evidence="3" id="KW-0813">Transport</keyword>
<dbReference type="GO" id="GO:0005829">
    <property type="term" value="C:cytosol"/>
    <property type="evidence" value="ECO:0007669"/>
    <property type="project" value="UniProtKB-SubCell"/>
</dbReference>
<accession>A0A397HSZ5</accession>
<dbReference type="SUPFAM" id="SSF48452">
    <property type="entry name" value="TPR-like"/>
    <property type="match status" value="1"/>
</dbReference>
<dbReference type="PANTHER" id="PTHR12875">
    <property type="entry name" value="GOLGI TO ER TRAFFIC PROTEIN 4 HOMOLOG"/>
    <property type="match status" value="1"/>
</dbReference>
<feature type="compositionally biased region" description="Gly residues" evidence="5">
    <location>
        <begin position="338"/>
        <end position="347"/>
    </location>
</feature>
<dbReference type="STRING" id="1348612.A0A397HSZ5"/>
<evidence type="ECO:0000313" key="6">
    <source>
        <dbReference type="EMBL" id="RHZ65098.1"/>
    </source>
</evidence>
<comment type="caution">
    <text evidence="6">The sequence shown here is derived from an EMBL/GenBank/DDBJ whole genome shotgun (WGS) entry which is preliminary data.</text>
</comment>
<evidence type="ECO:0000256" key="3">
    <source>
        <dbReference type="ARBA" id="ARBA00022448"/>
    </source>
</evidence>
<dbReference type="EMBL" id="PQFF01000291">
    <property type="protein sequence ID" value="RHZ65098.1"/>
    <property type="molecule type" value="Genomic_DNA"/>
</dbReference>
<reference evidence="6 7" key="1">
    <citation type="submission" date="2018-08" db="EMBL/GenBank/DDBJ databases">
        <title>Genome and evolution of the arbuscular mycorrhizal fungus Diversispora epigaea (formerly Glomus versiforme) and its bacterial endosymbionts.</title>
        <authorList>
            <person name="Sun X."/>
            <person name="Fei Z."/>
            <person name="Harrison M."/>
        </authorList>
    </citation>
    <scope>NUCLEOTIDE SEQUENCE [LARGE SCALE GENOMIC DNA]</scope>
    <source>
        <strain evidence="6 7">IT104</strain>
    </source>
</reference>
<feature type="compositionally biased region" description="Polar residues" evidence="5">
    <location>
        <begin position="352"/>
        <end position="363"/>
    </location>
</feature>
<dbReference type="OrthoDB" id="10252405at2759"/>
<dbReference type="Pfam" id="PF04190">
    <property type="entry name" value="GET4"/>
    <property type="match status" value="1"/>
</dbReference>
<dbReference type="InterPro" id="IPR011990">
    <property type="entry name" value="TPR-like_helical_dom_sf"/>
</dbReference>
<dbReference type="AlphaFoldDB" id="A0A397HSZ5"/>
<evidence type="ECO:0000256" key="4">
    <source>
        <dbReference type="ARBA" id="ARBA00022490"/>
    </source>
</evidence>
<feature type="region of interest" description="Disordered" evidence="5">
    <location>
        <begin position="338"/>
        <end position="363"/>
    </location>
</feature>
<dbReference type="InterPro" id="IPR007317">
    <property type="entry name" value="GET4"/>
</dbReference>
<protein>
    <recommendedName>
        <fullName evidence="8">DUF410 domain-containing protein</fullName>
    </recommendedName>
</protein>
<evidence type="ECO:0000256" key="2">
    <source>
        <dbReference type="ARBA" id="ARBA00005351"/>
    </source>
</evidence>
<evidence type="ECO:0000256" key="5">
    <source>
        <dbReference type="SAM" id="MobiDB-lite"/>
    </source>
</evidence>
<evidence type="ECO:0008006" key="8">
    <source>
        <dbReference type="Google" id="ProtNLM"/>
    </source>
</evidence>
<organism evidence="6 7">
    <name type="scientific">Diversispora epigaea</name>
    <dbReference type="NCBI Taxonomy" id="1348612"/>
    <lineage>
        <taxon>Eukaryota</taxon>
        <taxon>Fungi</taxon>
        <taxon>Fungi incertae sedis</taxon>
        <taxon>Mucoromycota</taxon>
        <taxon>Glomeromycotina</taxon>
        <taxon>Glomeromycetes</taxon>
        <taxon>Diversisporales</taxon>
        <taxon>Diversisporaceae</taxon>
        <taxon>Diversispora</taxon>
    </lineage>
</organism>